<evidence type="ECO:0000313" key="1">
    <source>
        <dbReference type="EMBL" id="KAJ1360620.1"/>
    </source>
</evidence>
<protein>
    <submittedName>
        <fullName evidence="1">Uncharacterized protein</fullName>
    </submittedName>
</protein>
<evidence type="ECO:0000313" key="2">
    <source>
        <dbReference type="Proteomes" id="UP001196413"/>
    </source>
</evidence>
<sequence length="183" mass="20826">MELLNPFEEDDNDYDCNLLLHRNLTGAFKRPVSIKVHHSFELNLLLGPFHSISLENKTILTSVFIIAIHASYLSVMRMSGSSVLSQTASLVAAAFADYYYSFMIDIHGDRIRKLRLDPAQIRRPYWTSDTHLLQQCILLNDFLVDLRTRRLKGNVVNYSICAEVNSESAQRSQFKPLGAMTSS</sequence>
<dbReference type="AlphaFoldDB" id="A0AAD5MLG9"/>
<keyword evidence="2" id="KW-1185">Reference proteome</keyword>
<proteinExistence type="predicted"/>
<organism evidence="1 2">
    <name type="scientific">Parelaphostrongylus tenuis</name>
    <name type="common">Meningeal worm</name>
    <dbReference type="NCBI Taxonomy" id="148309"/>
    <lineage>
        <taxon>Eukaryota</taxon>
        <taxon>Metazoa</taxon>
        <taxon>Ecdysozoa</taxon>
        <taxon>Nematoda</taxon>
        <taxon>Chromadorea</taxon>
        <taxon>Rhabditida</taxon>
        <taxon>Rhabditina</taxon>
        <taxon>Rhabditomorpha</taxon>
        <taxon>Strongyloidea</taxon>
        <taxon>Metastrongylidae</taxon>
        <taxon>Parelaphostrongylus</taxon>
    </lineage>
</organism>
<name>A0AAD5MLG9_PARTN</name>
<comment type="caution">
    <text evidence="1">The sequence shown here is derived from an EMBL/GenBank/DDBJ whole genome shotgun (WGS) entry which is preliminary data.</text>
</comment>
<accession>A0AAD5MLG9</accession>
<gene>
    <name evidence="1" type="ORF">KIN20_019646</name>
</gene>
<dbReference type="EMBL" id="JAHQIW010003923">
    <property type="protein sequence ID" value="KAJ1360620.1"/>
    <property type="molecule type" value="Genomic_DNA"/>
</dbReference>
<dbReference type="Proteomes" id="UP001196413">
    <property type="component" value="Unassembled WGS sequence"/>
</dbReference>
<reference evidence="1" key="1">
    <citation type="submission" date="2021-06" db="EMBL/GenBank/DDBJ databases">
        <title>Parelaphostrongylus tenuis whole genome reference sequence.</title>
        <authorList>
            <person name="Garwood T.J."/>
            <person name="Larsen P.A."/>
            <person name="Fountain-Jones N.M."/>
            <person name="Garbe J.R."/>
            <person name="Macchietto M.G."/>
            <person name="Kania S.A."/>
            <person name="Gerhold R.W."/>
            <person name="Richards J.E."/>
            <person name="Wolf T.M."/>
        </authorList>
    </citation>
    <scope>NUCLEOTIDE SEQUENCE</scope>
    <source>
        <strain evidence="1">MNPRO001-30</strain>
        <tissue evidence="1">Meninges</tissue>
    </source>
</reference>